<dbReference type="SUPFAM" id="SSF51556">
    <property type="entry name" value="Metallo-dependent hydrolases"/>
    <property type="match status" value="1"/>
</dbReference>
<dbReference type="EC" id="3.4.13.19" evidence="1"/>
<keyword evidence="1" id="KW-0479">Metal-binding</keyword>
<dbReference type="InterPro" id="IPR032466">
    <property type="entry name" value="Metal_Hydrolase"/>
</dbReference>
<keyword evidence="1" id="KW-1015">Disulfide bond</keyword>
<keyword evidence="1" id="KW-0645">Protease</keyword>
<organism evidence="2 3">
    <name type="scientific">Sus scrofa</name>
    <name type="common">Pig</name>
    <dbReference type="NCBI Taxonomy" id="9823"/>
    <lineage>
        <taxon>Eukaryota</taxon>
        <taxon>Metazoa</taxon>
        <taxon>Chordata</taxon>
        <taxon>Craniata</taxon>
        <taxon>Vertebrata</taxon>
        <taxon>Euteleostomi</taxon>
        <taxon>Mammalia</taxon>
        <taxon>Eutheria</taxon>
        <taxon>Laurasiatheria</taxon>
        <taxon>Artiodactyla</taxon>
        <taxon>Suina</taxon>
        <taxon>Suidae</taxon>
        <taxon>Sus</taxon>
    </lineage>
</organism>
<protein>
    <recommendedName>
        <fullName evidence="1">Dipeptidase</fullName>
        <ecNumber evidence="1">3.4.13.19</ecNumber>
    </recommendedName>
</protein>
<dbReference type="GO" id="GO:0046872">
    <property type="term" value="F:metal ion binding"/>
    <property type="evidence" value="ECO:0007669"/>
    <property type="project" value="UniProtKB-UniRule"/>
</dbReference>
<keyword evidence="1" id="KW-0325">Glycoprotein</keyword>
<gene>
    <name evidence="2" type="primary">CHMP1A</name>
</gene>
<dbReference type="Gene3D" id="3.20.20.140">
    <property type="entry name" value="Metal-dependent hydrolases"/>
    <property type="match status" value="1"/>
</dbReference>
<dbReference type="PANTHER" id="PTHR10443">
    <property type="entry name" value="MICROSOMAL DIPEPTIDASE"/>
    <property type="match status" value="1"/>
</dbReference>
<dbReference type="PROSITE" id="PS51365">
    <property type="entry name" value="RENAL_DIPEPTIDASE_2"/>
    <property type="match status" value="1"/>
</dbReference>
<comment type="subcellular location">
    <subcellularLocation>
        <location evidence="1">Membrane</location>
        <topology evidence="1">Lipid-anchor</topology>
        <topology evidence="1">GPI-anchor</topology>
    </subcellularLocation>
</comment>
<accession>A0A8D0YET5</accession>
<proteinExistence type="inferred from homology"/>
<keyword evidence="1" id="KW-0378">Hydrolase</keyword>
<dbReference type="InterPro" id="IPR008257">
    <property type="entry name" value="Pept_M19"/>
</dbReference>
<dbReference type="GO" id="GO:0006508">
    <property type="term" value="P:proteolysis"/>
    <property type="evidence" value="ECO:0007669"/>
    <property type="project" value="UniProtKB-KW"/>
</dbReference>
<sequence>TLLRLWPVQSLASLGGYRDPALPIREDAGLIPGITHFPRLLLTFFGVQHRGPGARAHTHTHTHTHIPTLLGGVTGARVCSGYCCCDSPKLSGMKPPLYRLPARQPSSHFYPIKFACLSVNTGVQVSFRGGRVACFLAAPAAYQIPDPLCRLRAGFHHGAAEMNLTRNHWSPWRLSWWLSVGTDGAVSLGLRLSGRAVTKALDRALSTMDLQKVSAATQRGAWALTQAPVVFRHSSAWYPAGRPPPPRSLQLAQRDGKLTITRLPVSFCSVSAAAKSSRLADIKDRVRRVARAAPVAYGGSQSSHSRFPKSLSAVSYLPDEWAATRLRRCVPSSEVRSFADLSLRVGALSEGRTHAQQPGRTPEPAGVLEAVCPAERGSSHLPSRRHLPPGSTLASLIPLLPGSLP</sequence>
<comment type="similarity">
    <text evidence="1">Belongs to the metallo-dependent hydrolases superfamily. Peptidase M19 family.</text>
</comment>
<comment type="subunit">
    <text evidence="1">Homodimer; disulfide-linked.</text>
</comment>
<comment type="cofactor">
    <cofactor evidence="1">
        <name>Zn(2+)</name>
        <dbReference type="ChEBI" id="CHEBI:29105"/>
    </cofactor>
</comment>
<dbReference type="PANTHER" id="PTHR10443:SF38">
    <property type="entry name" value="DIPEPTIDASE 1"/>
    <property type="match status" value="1"/>
</dbReference>
<dbReference type="Ensembl" id="ENSSSCT00030105166.1">
    <property type="protein sequence ID" value="ENSSSCP00030048880.1"/>
    <property type="gene ID" value="ENSSSCG00030074818.1"/>
</dbReference>
<keyword evidence="1" id="KW-0224">Dipeptidase</keyword>
<keyword evidence="1" id="KW-0482">Metalloprotease</keyword>
<dbReference type="Pfam" id="PF01244">
    <property type="entry name" value="Peptidase_M19"/>
    <property type="match status" value="1"/>
</dbReference>
<evidence type="ECO:0000256" key="1">
    <source>
        <dbReference type="RuleBase" id="RU341113"/>
    </source>
</evidence>
<keyword evidence="1" id="KW-0336">GPI-anchor</keyword>
<dbReference type="GO" id="GO:0098552">
    <property type="term" value="C:side of membrane"/>
    <property type="evidence" value="ECO:0007669"/>
    <property type="project" value="UniProtKB-KW"/>
</dbReference>
<keyword evidence="1" id="KW-0449">Lipoprotein</keyword>
<evidence type="ECO:0000313" key="2">
    <source>
        <dbReference type="Ensembl" id="ENSSSCP00030048880.1"/>
    </source>
</evidence>
<comment type="catalytic activity">
    <reaction evidence="1">
        <text>an L-aminoacyl-L-amino acid + H2O = 2 an L-alpha-amino acid</text>
        <dbReference type="Rhea" id="RHEA:48940"/>
        <dbReference type="ChEBI" id="CHEBI:15377"/>
        <dbReference type="ChEBI" id="CHEBI:59869"/>
        <dbReference type="ChEBI" id="CHEBI:77460"/>
        <dbReference type="EC" id="3.4.13.19"/>
    </reaction>
</comment>
<evidence type="ECO:0000313" key="3">
    <source>
        <dbReference type="Proteomes" id="UP000694570"/>
    </source>
</evidence>
<keyword evidence="1" id="KW-0862">Zinc</keyword>
<keyword evidence="1" id="KW-0472">Membrane</keyword>
<dbReference type="GO" id="GO:0070573">
    <property type="term" value="F:metallodipeptidase activity"/>
    <property type="evidence" value="ECO:0007669"/>
    <property type="project" value="InterPro"/>
</dbReference>
<name>A0A8D0YET5_PIG</name>
<dbReference type="Proteomes" id="UP000694570">
    <property type="component" value="Unplaced"/>
</dbReference>
<dbReference type="AlphaFoldDB" id="A0A8D0YET5"/>
<reference evidence="2" key="1">
    <citation type="submission" date="2025-08" db="UniProtKB">
        <authorList>
            <consortium name="Ensembl"/>
        </authorList>
    </citation>
    <scope>IDENTIFICATION</scope>
</reference>